<dbReference type="Pfam" id="PF03879">
    <property type="entry name" value="Cgr1"/>
    <property type="match status" value="1"/>
</dbReference>
<comment type="subcellular location">
    <subcellularLocation>
        <location evidence="2">Nucleus</location>
        <location evidence="2">Nucleolus</location>
    </subcellularLocation>
</comment>
<accession>A0ABR3VJE4</accession>
<feature type="region of interest" description="Disordered" evidence="9">
    <location>
        <begin position="1"/>
        <end position="47"/>
    </location>
</feature>
<evidence type="ECO:0000256" key="4">
    <source>
        <dbReference type="ARBA" id="ARBA00022517"/>
    </source>
</evidence>
<keyword evidence="10" id="KW-1133">Transmembrane helix</keyword>
<evidence type="ECO:0000256" key="3">
    <source>
        <dbReference type="ARBA" id="ARBA00007869"/>
    </source>
</evidence>
<sequence>MSATVVEGAPAQAPSAAAATPKFLGMRKNGKQWHEPKKAFRPASGLTSYEQRAKARLAQAAAKAKERELKAEKEEERQKRIQALKEKRAAKEEKERYEQLAAKMHKKRLERLKRKEKRNKLLNSLRNKLDSRPASSSNASALYDSPTRPTLLVEVTSASVPGPTMSQYGGDASSKASPPFGRPRHQIKRSISELSSPIRLRRNNSPHRASATTVSTTAREAARSAGAQSAASLQARSSFDWIARSEGFTPAFHTPSESRRTSVVYASADEAMMPAIKAVKDSTAHGGLAAALAREQQRAAAQESALRRTLTELETFTTTTTKQLDETCYAFLDKLSSLQSTITALKDLAQHSQQLTTTFQSEASELDADIGAQLDAFGNFADQQQRIEALQRRVRASREVIEGLSERVDVVRRRVEGWERADRAWQEKTRRRLRAFWVVTSVVAFLLVAVLVAARFAPAPALPSESVVPGPAAGDVVEGKEPAIRLDGHRLEANEPAGGGGVWNSTGSGSASSQAEDLLRVFDEL</sequence>
<comment type="caution">
    <text evidence="11">The sequence shown here is derived from an EMBL/GenBank/DDBJ whole genome shotgun (WGS) entry which is preliminary data.</text>
</comment>
<protein>
    <recommendedName>
        <fullName evidence="13">rRNA-processing protein cgrA</fullName>
    </recommendedName>
</protein>
<feature type="transmembrane region" description="Helical" evidence="10">
    <location>
        <begin position="435"/>
        <end position="457"/>
    </location>
</feature>
<feature type="coiled-coil region" evidence="8">
    <location>
        <begin position="380"/>
        <end position="421"/>
    </location>
</feature>
<keyword evidence="4" id="KW-0690">Ribosome biogenesis</keyword>
<evidence type="ECO:0000256" key="2">
    <source>
        <dbReference type="ARBA" id="ARBA00004604"/>
    </source>
</evidence>
<evidence type="ECO:0000313" key="11">
    <source>
        <dbReference type="EMBL" id="KAL1841947.1"/>
    </source>
</evidence>
<feature type="region of interest" description="Disordered" evidence="9">
    <location>
        <begin position="124"/>
        <end position="143"/>
    </location>
</feature>
<organism evidence="11 12">
    <name type="scientific">Humicola insolens</name>
    <name type="common">Soft-rot fungus</name>
    <dbReference type="NCBI Taxonomy" id="85995"/>
    <lineage>
        <taxon>Eukaryota</taxon>
        <taxon>Fungi</taxon>
        <taxon>Dikarya</taxon>
        <taxon>Ascomycota</taxon>
        <taxon>Pezizomycotina</taxon>
        <taxon>Sordariomycetes</taxon>
        <taxon>Sordariomycetidae</taxon>
        <taxon>Sordariales</taxon>
        <taxon>Chaetomiaceae</taxon>
        <taxon>Mycothermus</taxon>
    </lineage>
</organism>
<evidence type="ECO:0008006" key="13">
    <source>
        <dbReference type="Google" id="ProtNLM"/>
    </source>
</evidence>
<keyword evidence="6 8" id="KW-0175">Coiled coil</keyword>
<feature type="compositionally biased region" description="Low complexity" evidence="9">
    <location>
        <begin position="9"/>
        <end position="21"/>
    </location>
</feature>
<feature type="compositionally biased region" description="Low complexity" evidence="9">
    <location>
        <begin position="208"/>
        <end position="229"/>
    </location>
</feature>
<evidence type="ECO:0000256" key="10">
    <source>
        <dbReference type="SAM" id="Phobius"/>
    </source>
</evidence>
<evidence type="ECO:0000256" key="1">
    <source>
        <dbReference type="ARBA" id="ARBA00004090"/>
    </source>
</evidence>
<evidence type="ECO:0000256" key="6">
    <source>
        <dbReference type="ARBA" id="ARBA00023054"/>
    </source>
</evidence>
<evidence type="ECO:0000256" key="5">
    <source>
        <dbReference type="ARBA" id="ARBA00022552"/>
    </source>
</evidence>
<keyword evidence="10" id="KW-0472">Membrane</keyword>
<comment type="similarity">
    <text evidence="3">Belongs to the CGR1 family.</text>
</comment>
<evidence type="ECO:0000256" key="8">
    <source>
        <dbReference type="SAM" id="Coils"/>
    </source>
</evidence>
<gene>
    <name evidence="11" type="ORF">VTJ49DRAFT_6270</name>
</gene>
<comment type="function">
    <text evidence="1">Involved in nucleolar integrity and required for processing of the pre-rRNA for the 60S ribosome subunit.</text>
</comment>
<evidence type="ECO:0000256" key="9">
    <source>
        <dbReference type="SAM" id="MobiDB-lite"/>
    </source>
</evidence>
<feature type="compositionally biased region" description="Basic and acidic residues" evidence="9">
    <location>
        <begin position="63"/>
        <end position="77"/>
    </location>
</feature>
<dbReference type="InterPro" id="IPR005579">
    <property type="entry name" value="Cgr1-like"/>
</dbReference>
<name>A0ABR3VJE4_HUMIN</name>
<dbReference type="EMBL" id="JAZGSY010000058">
    <property type="protein sequence ID" value="KAL1841947.1"/>
    <property type="molecule type" value="Genomic_DNA"/>
</dbReference>
<feature type="region of interest" description="Disordered" evidence="9">
    <location>
        <begin position="58"/>
        <end position="77"/>
    </location>
</feature>
<keyword evidence="10" id="KW-0812">Transmembrane</keyword>
<keyword evidence="12" id="KW-1185">Reference proteome</keyword>
<feature type="region of interest" description="Disordered" evidence="9">
    <location>
        <begin position="160"/>
        <end position="229"/>
    </location>
</feature>
<reference evidence="11 12" key="1">
    <citation type="journal article" date="2024" name="Commun. Biol.">
        <title>Comparative genomic analysis of thermophilic fungi reveals convergent evolutionary adaptations and gene losses.</title>
        <authorList>
            <person name="Steindorff A.S."/>
            <person name="Aguilar-Pontes M.V."/>
            <person name="Robinson A.J."/>
            <person name="Andreopoulos B."/>
            <person name="LaButti K."/>
            <person name="Kuo A."/>
            <person name="Mondo S."/>
            <person name="Riley R."/>
            <person name="Otillar R."/>
            <person name="Haridas S."/>
            <person name="Lipzen A."/>
            <person name="Grimwood J."/>
            <person name="Schmutz J."/>
            <person name="Clum A."/>
            <person name="Reid I.D."/>
            <person name="Moisan M.C."/>
            <person name="Butler G."/>
            <person name="Nguyen T.T.M."/>
            <person name="Dewar K."/>
            <person name="Conant G."/>
            <person name="Drula E."/>
            <person name="Henrissat B."/>
            <person name="Hansel C."/>
            <person name="Singer S."/>
            <person name="Hutchinson M.I."/>
            <person name="de Vries R.P."/>
            <person name="Natvig D.O."/>
            <person name="Powell A.J."/>
            <person name="Tsang A."/>
            <person name="Grigoriev I.V."/>
        </authorList>
    </citation>
    <scope>NUCLEOTIDE SEQUENCE [LARGE SCALE GENOMIC DNA]</scope>
    <source>
        <strain evidence="11 12">CBS 620.91</strain>
    </source>
</reference>
<keyword evidence="7" id="KW-0539">Nucleus</keyword>
<proteinExistence type="inferred from homology"/>
<keyword evidence="5" id="KW-0698">rRNA processing</keyword>
<feature type="region of interest" description="Disordered" evidence="9">
    <location>
        <begin position="491"/>
        <end position="515"/>
    </location>
</feature>
<evidence type="ECO:0000256" key="7">
    <source>
        <dbReference type="ARBA" id="ARBA00023242"/>
    </source>
</evidence>
<dbReference type="Proteomes" id="UP001583172">
    <property type="component" value="Unassembled WGS sequence"/>
</dbReference>
<evidence type="ECO:0000313" key="12">
    <source>
        <dbReference type="Proteomes" id="UP001583172"/>
    </source>
</evidence>